<feature type="transmembrane region" description="Helical" evidence="7">
    <location>
        <begin position="33"/>
        <end position="58"/>
    </location>
</feature>
<keyword evidence="11" id="KW-1185">Reference proteome</keyword>
<feature type="transmembrane region" description="Helical" evidence="7">
    <location>
        <begin position="263"/>
        <end position="281"/>
    </location>
</feature>
<accession>A0A365YG02</accession>
<dbReference type="PANTHER" id="PTHR24221">
    <property type="entry name" value="ATP-BINDING CASSETTE SUB-FAMILY B"/>
    <property type="match status" value="1"/>
</dbReference>
<dbReference type="Pfam" id="PF00005">
    <property type="entry name" value="ABC_tran"/>
    <property type="match status" value="1"/>
</dbReference>
<evidence type="ECO:0000256" key="2">
    <source>
        <dbReference type="ARBA" id="ARBA00022692"/>
    </source>
</evidence>
<dbReference type="RefSeq" id="WP_113606935.1">
    <property type="nucleotide sequence ID" value="NZ_POAF01000003.1"/>
</dbReference>
<dbReference type="Proteomes" id="UP000252167">
    <property type="component" value="Unassembled WGS sequence"/>
</dbReference>
<keyword evidence="6 7" id="KW-0472">Membrane</keyword>
<feature type="transmembrane region" description="Helical" evidence="7">
    <location>
        <begin position="147"/>
        <end position="170"/>
    </location>
</feature>
<dbReference type="Gene3D" id="3.40.50.300">
    <property type="entry name" value="P-loop containing nucleotide triphosphate hydrolases"/>
    <property type="match status" value="1"/>
</dbReference>
<dbReference type="PROSITE" id="PS50929">
    <property type="entry name" value="ABC_TM1F"/>
    <property type="match status" value="1"/>
</dbReference>
<evidence type="ECO:0000313" key="10">
    <source>
        <dbReference type="EMBL" id="RBM01538.1"/>
    </source>
</evidence>
<dbReference type="PROSITE" id="PS50893">
    <property type="entry name" value="ABC_TRANSPORTER_2"/>
    <property type="match status" value="1"/>
</dbReference>
<dbReference type="Gene3D" id="1.20.1560.10">
    <property type="entry name" value="ABC transporter type 1, transmembrane domain"/>
    <property type="match status" value="1"/>
</dbReference>
<evidence type="ECO:0000256" key="1">
    <source>
        <dbReference type="ARBA" id="ARBA00004651"/>
    </source>
</evidence>
<proteinExistence type="predicted"/>
<dbReference type="InterPro" id="IPR027417">
    <property type="entry name" value="P-loop_NTPase"/>
</dbReference>
<dbReference type="GO" id="GO:0140359">
    <property type="term" value="F:ABC-type transporter activity"/>
    <property type="evidence" value="ECO:0007669"/>
    <property type="project" value="InterPro"/>
</dbReference>
<dbReference type="Pfam" id="PF00664">
    <property type="entry name" value="ABC_membrane"/>
    <property type="match status" value="1"/>
</dbReference>
<dbReference type="PROSITE" id="PS00211">
    <property type="entry name" value="ABC_TRANSPORTER_1"/>
    <property type="match status" value="1"/>
</dbReference>
<comment type="subcellular location">
    <subcellularLocation>
        <location evidence="1">Cell membrane</location>
        <topology evidence="1">Multi-pass membrane protein</topology>
    </subcellularLocation>
</comment>
<keyword evidence="2 7" id="KW-0812">Transmembrane</keyword>
<evidence type="ECO:0000313" key="11">
    <source>
        <dbReference type="Proteomes" id="UP000252167"/>
    </source>
</evidence>
<dbReference type="EMBL" id="POAF01000003">
    <property type="protein sequence ID" value="RBM01538.1"/>
    <property type="molecule type" value="Genomic_DNA"/>
</dbReference>
<evidence type="ECO:0000256" key="3">
    <source>
        <dbReference type="ARBA" id="ARBA00022741"/>
    </source>
</evidence>
<keyword evidence="4" id="KW-0067">ATP-binding</keyword>
<evidence type="ECO:0000256" key="7">
    <source>
        <dbReference type="SAM" id="Phobius"/>
    </source>
</evidence>
<organism evidence="10 11">
    <name type="scientific">Glutamicibacter soli</name>
    <dbReference type="NCBI Taxonomy" id="453836"/>
    <lineage>
        <taxon>Bacteria</taxon>
        <taxon>Bacillati</taxon>
        <taxon>Actinomycetota</taxon>
        <taxon>Actinomycetes</taxon>
        <taxon>Micrococcales</taxon>
        <taxon>Micrococcaceae</taxon>
        <taxon>Glutamicibacter</taxon>
    </lineage>
</organism>
<gene>
    <name evidence="10" type="ORF">C1H84_06690</name>
</gene>
<evidence type="ECO:0000259" key="9">
    <source>
        <dbReference type="PROSITE" id="PS50929"/>
    </source>
</evidence>
<feature type="domain" description="ABC transmembrane type-1" evidence="9">
    <location>
        <begin position="34"/>
        <end position="298"/>
    </location>
</feature>
<dbReference type="SUPFAM" id="SSF52540">
    <property type="entry name" value="P-loop containing nucleoside triphosphate hydrolases"/>
    <property type="match status" value="1"/>
</dbReference>
<protein>
    <recommendedName>
        <fullName evidence="12">ABC transporter ATP-binding protein</fullName>
    </recommendedName>
</protein>
<feature type="domain" description="ABC transporter" evidence="8">
    <location>
        <begin position="349"/>
        <end position="582"/>
    </location>
</feature>
<dbReference type="PANTHER" id="PTHR24221:SF654">
    <property type="entry name" value="ATP-BINDING CASSETTE SUB-FAMILY B MEMBER 6"/>
    <property type="match status" value="1"/>
</dbReference>
<evidence type="ECO:0000256" key="6">
    <source>
        <dbReference type="ARBA" id="ARBA00023136"/>
    </source>
</evidence>
<feature type="transmembrane region" description="Helical" evidence="7">
    <location>
        <begin position="64"/>
        <end position="86"/>
    </location>
</feature>
<dbReference type="GO" id="GO:0016887">
    <property type="term" value="F:ATP hydrolysis activity"/>
    <property type="evidence" value="ECO:0007669"/>
    <property type="project" value="InterPro"/>
</dbReference>
<dbReference type="InterPro" id="IPR003593">
    <property type="entry name" value="AAA+_ATPase"/>
</dbReference>
<evidence type="ECO:0000256" key="4">
    <source>
        <dbReference type="ARBA" id="ARBA00022840"/>
    </source>
</evidence>
<dbReference type="AlphaFoldDB" id="A0A365YG02"/>
<evidence type="ECO:0000259" key="8">
    <source>
        <dbReference type="PROSITE" id="PS50893"/>
    </source>
</evidence>
<comment type="caution">
    <text evidence="10">The sequence shown here is derived from an EMBL/GenBank/DDBJ whole genome shotgun (WGS) entry which is preliminary data.</text>
</comment>
<evidence type="ECO:0000256" key="5">
    <source>
        <dbReference type="ARBA" id="ARBA00022989"/>
    </source>
</evidence>
<name>A0A365YG02_9MICC</name>
<dbReference type="InterPro" id="IPR017871">
    <property type="entry name" value="ABC_transporter-like_CS"/>
</dbReference>
<dbReference type="GO" id="GO:0005886">
    <property type="term" value="C:plasma membrane"/>
    <property type="evidence" value="ECO:0007669"/>
    <property type="project" value="UniProtKB-SubCell"/>
</dbReference>
<sequence>MRPQPTAPAAPEPGTAATLRWLVGATSDLLPPLALACLLSCLTRFASLGIYLVAALGLAKAAGIQVLGISASWTALALGILALGLAKGALRYGEQYVGHKVAFLSLSRLRNTLYAAAEHQAPFAARSRNSGGLLAVATRDVDRVEVFFAHTLPPAVSAVVVSGAVTWWTWSSFGSAAAVVLLAGYVLLGLVIPALGIPTLRRAAAGQARVRGIQNQQLAELLNGIDVVHGYEAGPRMLARFNGTAKPSTADTLRAGRITGLRAALSQAVIWGSVLALLVVAARDHELGALLVLTVIAVPSYEAVRAVDGFVLGLQDSLASAKRLHAMALGEPQVAEPDMPRLLPESGTLSVRGLSVAYGKDTVLSGLDLQLAPGQLVALVGDSGSGKSTAASALVRAVPSTGECSYGGIPLESAPLREVRSHLLLVSQEAVMVRGTLRENLLLGLEHIEDAELVAVLEELGLGTWLASQKQGLDTRLGDRATRLSGGQRQRLALARALIRRPKVLILDESTSALDAASEQLVLAAVEARRTAGMAVLMISHRISILHGADRIVVLREGQVAESGTPEQLLAQPDSLFSRMAVREADRIEPAN</sequence>
<dbReference type="InterPro" id="IPR011527">
    <property type="entry name" value="ABC1_TM_dom"/>
</dbReference>
<dbReference type="InterPro" id="IPR039421">
    <property type="entry name" value="Type_1_exporter"/>
</dbReference>
<keyword evidence="5 7" id="KW-1133">Transmembrane helix</keyword>
<dbReference type="GO" id="GO:0005524">
    <property type="term" value="F:ATP binding"/>
    <property type="evidence" value="ECO:0007669"/>
    <property type="project" value="UniProtKB-KW"/>
</dbReference>
<feature type="transmembrane region" description="Helical" evidence="7">
    <location>
        <begin position="176"/>
        <end position="197"/>
    </location>
</feature>
<dbReference type="InterPro" id="IPR003439">
    <property type="entry name" value="ABC_transporter-like_ATP-bd"/>
</dbReference>
<dbReference type="SMART" id="SM00382">
    <property type="entry name" value="AAA"/>
    <property type="match status" value="1"/>
</dbReference>
<reference evidence="10 11" key="1">
    <citation type="submission" date="2018-01" db="EMBL/GenBank/DDBJ databases">
        <title>Glutamicibacter soli strain NHPC-3 Whole genome sequence and assembly.</title>
        <authorList>
            <person name="Choudhury P."/>
            <person name="Gupta D."/>
            <person name="Sengupta K."/>
            <person name="Jawed A."/>
            <person name="Sultana N."/>
            <person name="Saha P."/>
        </authorList>
    </citation>
    <scope>NUCLEOTIDE SEQUENCE [LARGE SCALE GENOMIC DNA]</scope>
    <source>
        <strain evidence="10 11">NHPC-3</strain>
    </source>
</reference>
<dbReference type="InterPro" id="IPR036640">
    <property type="entry name" value="ABC1_TM_sf"/>
</dbReference>
<evidence type="ECO:0008006" key="12">
    <source>
        <dbReference type="Google" id="ProtNLM"/>
    </source>
</evidence>
<keyword evidence="3" id="KW-0547">Nucleotide-binding</keyword>
<dbReference type="SUPFAM" id="SSF90123">
    <property type="entry name" value="ABC transporter transmembrane region"/>
    <property type="match status" value="1"/>
</dbReference>